<sequence>DLDRQEEEACTNQARSYTLWSGITPQDTNTRASPKSDISIFSSLPSAGAIAESHLQSLGNPPPLTSKLLNKSHTTKVKIPRPENFPHAQTSKSTNTEAAIPPIDLTNLLGEDQLVFVKIIPP</sequence>
<dbReference type="VEuPathDB" id="FungiDB:PSTT_10332"/>
<evidence type="ECO:0000256" key="1">
    <source>
        <dbReference type="SAM" id="MobiDB-lite"/>
    </source>
</evidence>
<protein>
    <submittedName>
        <fullName evidence="2">Uncharacterized protein</fullName>
    </submittedName>
</protein>
<dbReference type="AlphaFoldDB" id="A0A2S4V4T6"/>
<feature type="region of interest" description="Disordered" evidence="1">
    <location>
        <begin position="76"/>
        <end position="98"/>
    </location>
</feature>
<name>A0A2S4V4T6_9BASI</name>
<feature type="non-terminal residue" evidence="2">
    <location>
        <position position="122"/>
    </location>
</feature>
<organism evidence="2 3">
    <name type="scientific">Puccinia striiformis</name>
    <dbReference type="NCBI Taxonomy" id="27350"/>
    <lineage>
        <taxon>Eukaryota</taxon>
        <taxon>Fungi</taxon>
        <taxon>Dikarya</taxon>
        <taxon>Basidiomycota</taxon>
        <taxon>Pucciniomycotina</taxon>
        <taxon>Pucciniomycetes</taxon>
        <taxon>Pucciniales</taxon>
        <taxon>Pucciniaceae</taxon>
        <taxon>Puccinia</taxon>
    </lineage>
</organism>
<feature type="compositionally biased region" description="Polar residues" evidence="1">
    <location>
        <begin position="87"/>
        <end position="97"/>
    </location>
</feature>
<dbReference type="EMBL" id="PKSL01000110">
    <property type="protein sequence ID" value="POW04552.1"/>
    <property type="molecule type" value="Genomic_DNA"/>
</dbReference>
<keyword evidence="3" id="KW-1185">Reference proteome</keyword>
<feature type="non-terminal residue" evidence="2">
    <location>
        <position position="1"/>
    </location>
</feature>
<proteinExistence type="predicted"/>
<gene>
    <name evidence="2" type="ORF">PSTT_10332</name>
</gene>
<comment type="caution">
    <text evidence="2">The sequence shown here is derived from an EMBL/GenBank/DDBJ whole genome shotgun (WGS) entry which is preliminary data.</text>
</comment>
<accession>A0A2S4V4T6</accession>
<dbReference type="Proteomes" id="UP000239156">
    <property type="component" value="Unassembled WGS sequence"/>
</dbReference>
<reference evidence="2" key="1">
    <citation type="submission" date="2017-12" db="EMBL/GenBank/DDBJ databases">
        <title>Gene loss provides genomic basis for host adaptation in cereal stripe rust fungi.</title>
        <authorList>
            <person name="Xia C."/>
        </authorList>
    </citation>
    <scope>NUCLEOTIDE SEQUENCE [LARGE SCALE GENOMIC DNA]</scope>
    <source>
        <strain evidence="2">93-210</strain>
    </source>
</reference>
<evidence type="ECO:0000313" key="3">
    <source>
        <dbReference type="Proteomes" id="UP000239156"/>
    </source>
</evidence>
<dbReference type="VEuPathDB" id="FungiDB:PSHT_03951"/>
<evidence type="ECO:0000313" key="2">
    <source>
        <dbReference type="EMBL" id="POW04552.1"/>
    </source>
</evidence>